<gene>
    <name evidence="3" type="ORF">HSCHL_1770</name>
    <name evidence="2" type="ORF">SA87_08705</name>
</gene>
<reference evidence="2 4" key="1">
    <citation type="submission" date="2015-09" db="EMBL/GenBank/DDBJ databases">
        <title>Draft genome sequence of Hydrogenibacillus schlegelii DSM 2000.</title>
        <authorList>
            <person name="Hemp J."/>
        </authorList>
    </citation>
    <scope>NUCLEOTIDE SEQUENCE [LARGE SCALE GENOMIC DNA]</scope>
    <source>
        <strain evidence="2 4">MA 48</strain>
    </source>
</reference>
<dbReference type="GO" id="GO:0005886">
    <property type="term" value="C:plasma membrane"/>
    <property type="evidence" value="ECO:0007669"/>
    <property type="project" value="UniProtKB-SubCell"/>
</dbReference>
<dbReference type="OrthoDB" id="9795677at2"/>
<keyword evidence="1" id="KW-0812">Transmembrane</keyword>
<dbReference type="GO" id="GO:0140359">
    <property type="term" value="F:ABC-type transporter activity"/>
    <property type="evidence" value="ECO:0007669"/>
    <property type="project" value="InterPro"/>
</dbReference>
<comment type="caution">
    <text evidence="3">The sequence shown here is derived from an EMBL/GenBank/DDBJ whole genome shotgun (WGS) entry which is preliminary data.</text>
</comment>
<dbReference type="STRING" id="1484.SA87_08705"/>
<dbReference type="PANTHER" id="PTHR43471">
    <property type="entry name" value="ABC TRANSPORTER PERMEASE"/>
    <property type="match status" value="1"/>
</dbReference>
<dbReference type="RefSeq" id="WP_066199739.1">
    <property type="nucleotide sequence ID" value="NZ_CBCSAS010000054.1"/>
</dbReference>
<proteinExistence type="predicted"/>
<dbReference type="EMBL" id="JXBB01000012">
    <property type="protein sequence ID" value="OAR04610.1"/>
    <property type="molecule type" value="Genomic_DNA"/>
</dbReference>
<dbReference type="Pfam" id="PF12679">
    <property type="entry name" value="ABC2_membrane_2"/>
    <property type="match status" value="1"/>
</dbReference>
<dbReference type="EMBL" id="PEBV01000001">
    <property type="protein sequence ID" value="PTQ54827.1"/>
    <property type="molecule type" value="Genomic_DNA"/>
</dbReference>
<dbReference type="PANTHER" id="PTHR43471:SF14">
    <property type="entry name" value="ABC-2 TYPE TRANSPORT SYSTEM PERMEASE PROTEIN"/>
    <property type="match status" value="1"/>
</dbReference>
<evidence type="ECO:0000313" key="2">
    <source>
        <dbReference type="EMBL" id="OAR04610.1"/>
    </source>
</evidence>
<feature type="transmembrane region" description="Helical" evidence="1">
    <location>
        <begin position="20"/>
        <end position="41"/>
    </location>
</feature>
<evidence type="ECO:0000256" key="1">
    <source>
        <dbReference type="SAM" id="Phobius"/>
    </source>
</evidence>
<reference evidence="3 5" key="2">
    <citation type="submission" date="2017-08" db="EMBL/GenBank/DDBJ databases">
        <title>Burning lignite coal seam in the remote Altai Mountains harbors a hydrogen-driven thermophilic microbial community.</title>
        <authorList>
            <person name="Kadnikov V.V."/>
            <person name="Mardanov A.V."/>
            <person name="Ivasenko D."/>
            <person name="Beletsky A.V."/>
            <person name="Karnachuk O.V."/>
            <person name="Ravin N.V."/>
        </authorList>
    </citation>
    <scope>NUCLEOTIDE SEQUENCE [LARGE SCALE GENOMIC DNA]</scope>
    <source>
        <strain evidence="3">AL33</strain>
    </source>
</reference>
<name>A0A132ND03_HYDSH</name>
<keyword evidence="4" id="KW-1185">Reference proteome</keyword>
<feature type="transmembrane region" description="Helical" evidence="1">
    <location>
        <begin position="284"/>
        <end position="306"/>
    </location>
</feature>
<keyword evidence="1" id="KW-1133">Transmembrane helix</keyword>
<dbReference type="AlphaFoldDB" id="A0A132ND03"/>
<protein>
    <submittedName>
        <fullName evidence="2">ABC transporter permease</fullName>
    </submittedName>
    <submittedName>
        <fullName evidence="3">ABC-type transport, permease protein</fullName>
    </submittedName>
</protein>
<feature type="transmembrane region" description="Helical" evidence="1">
    <location>
        <begin position="160"/>
        <end position="181"/>
    </location>
</feature>
<organism evidence="3 5">
    <name type="scientific">Hydrogenibacillus schlegelii</name>
    <name type="common">Bacillus schlegelii</name>
    <dbReference type="NCBI Taxonomy" id="1484"/>
    <lineage>
        <taxon>Bacteria</taxon>
        <taxon>Bacillati</taxon>
        <taxon>Bacillota</taxon>
        <taxon>Bacilli</taxon>
        <taxon>Bacillales</taxon>
        <taxon>Bacillales Family X. Incertae Sedis</taxon>
        <taxon>Hydrogenibacillus</taxon>
    </lineage>
</organism>
<dbReference type="Proteomes" id="UP000244180">
    <property type="component" value="Unassembled WGS sequence"/>
</dbReference>
<accession>A0A132ND03</accession>
<feature type="transmembrane region" description="Helical" evidence="1">
    <location>
        <begin position="72"/>
        <end position="92"/>
    </location>
</feature>
<evidence type="ECO:0000313" key="5">
    <source>
        <dbReference type="Proteomes" id="UP000244180"/>
    </source>
</evidence>
<evidence type="ECO:0000313" key="4">
    <source>
        <dbReference type="Proteomes" id="UP000243024"/>
    </source>
</evidence>
<feature type="transmembrane region" description="Helical" evidence="1">
    <location>
        <begin position="122"/>
        <end position="148"/>
    </location>
</feature>
<keyword evidence="1" id="KW-0472">Membrane</keyword>
<evidence type="ECO:0000313" key="3">
    <source>
        <dbReference type="EMBL" id="PTQ54827.1"/>
    </source>
</evidence>
<sequence>MRRSLSVLFRKEVADHLHSWRFNILIALIALTTLASLYTAAQTIRSVVPQADQPLGDIGLFLKLFTTTDGKLPSFVAFVGFLAPLLGLGMAFDAISSERNKGTLVRLLSQPIYRDDVILAKWFAALAVVGVFFLALGFIVMGLGLFVFGIPPTAEEVLRIVFFLLVTAVYVAVWQSLAILFSIRFRQAATSVLAGLSVWLFFSLFYPMIVNLIAPITGRGTVDDVLREIGRHQFLSRLSPVTLYEEATTILLSPDVRALGPFTLEQAIGAIPTPLPFDQSLLLIWPQIAGLVAMSVVLFGLSFVLFMRQDIRGR</sequence>
<dbReference type="Proteomes" id="UP000243024">
    <property type="component" value="Unassembled WGS sequence"/>
</dbReference>
<feature type="transmembrane region" description="Helical" evidence="1">
    <location>
        <begin position="193"/>
        <end position="214"/>
    </location>
</feature>